<feature type="compositionally biased region" description="Low complexity" evidence="2">
    <location>
        <begin position="43"/>
        <end position="60"/>
    </location>
</feature>
<proteinExistence type="inferred from homology"/>
<evidence type="ECO:0000313" key="6">
    <source>
        <dbReference type="Proteomes" id="UP000604825"/>
    </source>
</evidence>
<dbReference type="InterPro" id="IPR001498">
    <property type="entry name" value="Impact_N"/>
</dbReference>
<dbReference type="EMBL" id="CAJGYO010000007">
    <property type="protein sequence ID" value="CAD6245529.1"/>
    <property type="molecule type" value="Genomic_DNA"/>
</dbReference>
<evidence type="ECO:0000256" key="2">
    <source>
        <dbReference type="SAM" id="MobiDB-lite"/>
    </source>
</evidence>
<organism evidence="5 6">
    <name type="scientific">Miscanthus lutarioriparius</name>
    <dbReference type="NCBI Taxonomy" id="422564"/>
    <lineage>
        <taxon>Eukaryota</taxon>
        <taxon>Viridiplantae</taxon>
        <taxon>Streptophyta</taxon>
        <taxon>Embryophyta</taxon>
        <taxon>Tracheophyta</taxon>
        <taxon>Spermatophyta</taxon>
        <taxon>Magnoliopsida</taxon>
        <taxon>Liliopsida</taxon>
        <taxon>Poales</taxon>
        <taxon>Poaceae</taxon>
        <taxon>PACMAD clade</taxon>
        <taxon>Panicoideae</taxon>
        <taxon>Andropogonodae</taxon>
        <taxon>Andropogoneae</taxon>
        <taxon>Saccharinae</taxon>
        <taxon>Miscanthus</taxon>
    </lineage>
</organism>
<protein>
    <recommendedName>
        <fullName evidence="4">Impact N-terminal domain-containing protein</fullName>
    </recommendedName>
</protein>
<dbReference type="InterPro" id="IPR023582">
    <property type="entry name" value="Impact"/>
</dbReference>
<dbReference type="OrthoDB" id="10262814at2759"/>
<keyword evidence="6" id="KW-1185">Reference proteome</keyword>
<feature type="region of interest" description="Disordered" evidence="2">
    <location>
        <begin position="43"/>
        <end position="62"/>
    </location>
</feature>
<dbReference type="InterPro" id="IPR036956">
    <property type="entry name" value="Impact_N_sf"/>
</dbReference>
<evidence type="ECO:0000256" key="1">
    <source>
        <dbReference type="ARBA" id="ARBA00007665"/>
    </source>
</evidence>
<comment type="caution">
    <text evidence="5">The sequence shown here is derived from an EMBL/GenBank/DDBJ whole genome shotgun (WGS) entry which is preliminary data.</text>
</comment>
<dbReference type="PANTHER" id="PTHR16301:SF20">
    <property type="entry name" value="IMPACT FAMILY MEMBER YIGZ"/>
    <property type="match status" value="1"/>
</dbReference>
<dbReference type="GO" id="GO:0005737">
    <property type="term" value="C:cytoplasm"/>
    <property type="evidence" value="ECO:0007669"/>
    <property type="project" value="TreeGrafter"/>
</dbReference>
<evidence type="ECO:0000259" key="4">
    <source>
        <dbReference type="Pfam" id="PF01205"/>
    </source>
</evidence>
<dbReference type="Pfam" id="PF01205">
    <property type="entry name" value="Impact_N"/>
    <property type="match status" value="1"/>
</dbReference>
<evidence type="ECO:0000313" key="5">
    <source>
        <dbReference type="EMBL" id="CAD6245529.1"/>
    </source>
</evidence>
<gene>
    <name evidence="5" type="ORF">NCGR_LOCUS29831</name>
</gene>
<sequence>MAAVRLRLRVSLRLRSIPLLLSQPDAATVRRSLACASASPAPAPARAMAAPSSSSSTPSPYTTLVGRVSCEREIKRSKFIAIAAPVPNERAAMAFLDQVKDPRATHNCWAYKLGEQFRYNDDGEPSSTAGKPIYSAIISSGIDMVMVVVIRYFGGIKLGTGGLVRAYGGVASECLKDAPTCLVKPKARVGMEIPFDLLGTVYHQLQHFQAEDIKQDYDTGKDGTVMKVRKVSRYNELQGLVVCGDGAVSGGTWSPGMVGIVVGIVVGMDGTVVGIEGIGGRVIWTLGIAGTVVGITGFGRDGIAPAAVGGRANFGIGMDGIVGIVIFGTAGMEGIGGSVSVVGTAGAASGAAAVSKRCRAARLPLKAVRARTRTRRRQPGPLRAMAISACICLGVLEMFGSVAMPVKMRPDAGTIYSSMWSANELWRYQLQHFQAEDIKQDYDTGKDGTVVCVAMMDDIFSLITFFTKVRKVSRYNELQGLVVCGDGAVSGGTWSPGMVGIVVGIVVGMDGTVVGIEGIGGRVTWTLGIAGTVVGITGFGRDGIAPAAVGGRANFGIGMDGIGGLPSSGPPEWKVLEAASAWLELLVWKALEGVWLEPLEWTAEQVRPLAQLLCPKDVELQSCH</sequence>
<dbReference type="PANTHER" id="PTHR16301">
    <property type="entry name" value="IMPACT-RELATED"/>
    <property type="match status" value="1"/>
</dbReference>
<keyword evidence="3" id="KW-0812">Transmembrane</keyword>
<dbReference type="InterPro" id="IPR020568">
    <property type="entry name" value="Ribosomal_Su5_D2-typ_SF"/>
</dbReference>
<dbReference type="Gene3D" id="3.30.230.30">
    <property type="entry name" value="Impact, N-terminal domain"/>
    <property type="match status" value="1"/>
</dbReference>
<name>A0A811PQS3_9POAL</name>
<feature type="transmembrane region" description="Helical" evidence="3">
    <location>
        <begin position="382"/>
        <end position="404"/>
    </location>
</feature>
<dbReference type="Proteomes" id="UP000604825">
    <property type="component" value="Unassembled WGS sequence"/>
</dbReference>
<reference evidence="5" key="1">
    <citation type="submission" date="2020-10" db="EMBL/GenBank/DDBJ databases">
        <authorList>
            <person name="Han B."/>
            <person name="Lu T."/>
            <person name="Zhao Q."/>
            <person name="Huang X."/>
            <person name="Zhao Y."/>
        </authorList>
    </citation>
    <scope>NUCLEOTIDE SEQUENCE</scope>
</reference>
<dbReference type="AlphaFoldDB" id="A0A811PQS3"/>
<dbReference type="GO" id="GO:0006446">
    <property type="term" value="P:regulation of translational initiation"/>
    <property type="evidence" value="ECO:0007669"/>
    <property type="project" value="TreeGrafter"/>
</dbReference>
<dbReference type="SUPFAM" id="SSF54211">
    <property type="entry name" value="Ribosomal protein S5 domain 2-like"/>
    <property type="match status" value="1"/>
</dbReference>
<keyword evidence="3" id="KW-0472">Membrane</keyword>
<feature type="domain" description="Impact N-terminal" evidence="4">
    <location>
        <begin position="75"/>
        <end position="175"/>
    </location>
</feature>
<accession>A0A811PQS3</accession>
<comment type="similarity">
    <text evidence="1">Belongs to the IMPACT family.</text>
</comment>
<keyword evidence="3" id="KW-1133">Transmembrane helix</keyword>
<evidence type="ECO:0000256" key="3">
    <source>
        <dbReference type="SAM" id="Phobius"/>
    </source>
</evidence>